<evidence type="ECO:0000256" key="5">
    <source>
        <dbReference type="ARBA" id="ARBA00011881"/>
    </source>
</evidence>
<evidence type="ECO:0000256" key="3">
    <source>
        <dbReference type="ARBA" id="ARBA00004496"/>
    </source>
</evidence>
<proteinExistence type="inferred from homology"/>
<dbReference type="PATRIC" id="fig|1234876.3.peg.586"/>
<dbReference type="NCBIfam" id="NF009676">
    <property type="entry name" value="PRK13197.1"/>
    <property type="match status" value="1"/>
</dbReference>
<keyword evidence="6 10" id="KW-0963">Cytoplasm</keyword>
<dbReference type="GO" id="GO:0016920">
    <property type="term" value="F:pyroglutamyl-peptidase activity"/>
    <property type="evidence" value="ECO:0007669"/>
    <property type="project" value="UniProtKB-UniRule"/>
</dbReference>
<dbReference type="AlphaFoldDB" id="T0TIT3"/>
<dbReference type="PRINTS" id="PR00706">
    <property type="entry name" value="PYROGLUPTASE"/>
</dbReference>
<dbReference type="PIRSF" id="PIRSF015592">
    <property type="entry name" value="Prld-crbxl_pptds"/>
    <property type="match status" value="1"/>
</dbReference>
<dbReference type="Gene3D" id="3.40.630.20">
    <property type="entry name" value="Peptidase C15, pyroglutamyl peptidase I-like"/>
    <property type="match status" value="1"/>
</dbReference>
<dbReference type="FunFam" id="3.40.630.20:FF:000001">
    <property type="entry name" value="Pyrrolidone-carboxylate peptidase"/>
    <property type="match status" value="1"/>
</dbReference>
<reference evidence="13 14" key="1">
    <citation type="journal article" date="2013" name="ISME J.">
        <title>Multifactorial diversity sustains microbial community stability.</title>
        <authorList>
            <person name="Erkus O."/>
            <person name="de Jager V.C."/>
            <person name="Spus M."/>
            <person name="van Alen-Boerrigter I.J."/>
            <person name="van Rijswijck I.M."/>
            <person name="Hazelwood L."/>
            <person name="Janssen P.W."/>
            <person name="van Hijum S.A."/>
            <person name="Kleerebezem M."/>
            <person name="Smid E.J."/>
        </authorList>
    </citation>
    <scope>NUCLEOTIDE SEQUENCE [LARGE SCALE GENOMIC DNA]</scope>
    <source>
        <strain evidence="13 14">TIFN6</strain>
    </source>
</reference>
<comment type="subunit">
    <text evidence="5 10">Homotetramer.</text>
</comment>
<dbReference type="GO" id="GO:0006508">
    <property type="term" value="P:proteolysis"/>
    <property type="evidence" value="ECO:0007669"/>
    <property type="project" value="UniProtKB-KW"/>
</dbReference>
<feature type="active site" evidence="10">
    <location>
        <position position="165"/>
    </location>
</feature>
<comment type="similarity">
    <text evidence="4 10">Belongs to the peptidase C15 family.</text>
</comment>
<evidence type="ECO:0000256" key="12">
    <source>
        <dbReference type="PROSITE-ProRule" id="PRU10077"/>
    </source>
</evidence>
<evidence type="ECO:0000256" key="6">
    <source>
        <dbReference type="ARBA" id="ARBA00022490"/>
    </source>
</evidence>
<keyword evidence="8 10" id="KW-0378">Hydrolase</keyword>
<comment type="catalytic activity">
    <reaction evidence="1 10 11">
        <text>Release of an N-terminal pyroglutamyl group from a polypeptide, the second amino acid generally not being Pro.</text>
        <dbReference type="EC" id="3.4.19.3"/>
    </reaction>
</comment>
<organism evidence="13 14">
    <name type="scientific">Lactococcus cremoris subsp. cremoris TIFN6</name>
    <dbReference type="NCBI Taxonomy" id="1234876"/>
    <lineage>
        <taxon>Bacteria</taxon>
        <taxon>Bacillati</taxon>
        <taxon>Bacillota</taxon>
        <taxon>Bacilli</taxon>
        <taxon>Lactobacillales</taxon>
        <taxon>Streptococcaceae</taxon>
        <taxon>Lactococcus</taxon>
        <taxon>Lactococcus cremoris subsp. cremoris</taxon>
    </lineage>
</organism>
<dbReference type="GO" id="GO:0005829">
    <property type="term" value="C:cytosol"/>
    <property type="evidence" value="ECO:0007669"/>
    <property type="project" value="InterPro"/>
</dbReference>
<keyword evidence="9 10" id="KW-0788">Thiol protease</keyword>
<comment type="function">
    <text evidence="2 10">Removes 5-oxoproline from various penultimate amino acid residues except L-proline.</text>
</comment>
<dbReference type="PROSITE" id="PS01333">
    <property type="entry name" value="PYRASE_GLU"/>
    <property type="match status" value="1"/>
</dbReference>
<comment type="caution">
    <text evidence="13">The sequence shown here is derived from an EMBL/GenBank/DDBJ whole genome shotgun (WGS) entry which is preliminary data.</text>
</comment>
<dbReference type="PROSITE" id="PS01334">
    <property type="entry name" value="PYRASE_CYS"/>
    <property type="match status" value="1"/>
</dbReference>
<evidence type="ECO:0000256" key="11">
    <source>
        <dbReference type="PROSITE-ProRule" id="PRU10076"/>
    </source>
</evidence>
<dbReference type="EMBL" id="ATBB01000119">
    <property type="protein sequence ID" value="EQC57494.1"/>
    <property type="molecule type" value="Genomic_DNA"/>
</dbReference>
<sequence length="227" mass="24752">MKILVTGFDPFGDDKINPAIEAVKRLPDEIAGAQIVKLEIPTKFNVSADVVKDAIAKEKPDYVLSIGQAGGRFELTPERVAINLDDGRIQDNAGYQPLNHTIHGDGENAYFTQLPIKAMAKAIREAGVPSAVSNTAGTYVCNHIFYQVQYMRDKMFPDIKAGFMHIPFLPEQVVTRPETPALSLDDDVLGITAAIKAIVSRDGKGDIETIEGKDGSVAKFENQTRPL</sequence>
<evidence type="ECO:0000256" key="7">
    <source>
        <dbReference type="ARBA" id="ARBA00022670"/>
    </source>
</evidence>
<evidence type="ECO:0000256" key="10">
    <source>
        <dbReference type="HAMAP-Rule" id="MF_00417"/>
    </source>
</evidence>
<dbReference type="HAMAP" id="MF_00417">
    <property type="entry name" value="Pyrrolid_peptidase"/>
    <property type="match status" value="1"/>
</dbReference>
<accession>T0TIT3</accession>
<dbReference type="InterPro" id="IPR033694">
    <property type="entry name" value="PGPEP1_Cys_AS"/>
</dbReference>
<feature type="active site" evidence="10 12">
    <location>
        <position position="141"/>
    </location>
</feature>
<dbReference type="InterPro" id="IPR036440">
    <property type="entry name" value="Peptidase_C15-like_sf"/>
</dbReference>
<feature type="active site" evidence="10 11">
    <location>
        <position position="78"/>
    </location>
</feature>
<dbReference type="SUPFAM" id="SSF53182">
    <property type="entry name" value="Pyrrolidone carboxyl peptidase (pyroglutamate aminopeptidase)"/>
    <property type="match status" value="1"/>
</dbReference>
<gene>
    <name evidence="10" type="primary">pcp</name>
    <name evidence="13" type="ORF">LLT6_12110</name>
</gene>
<dbReference type="InterPro" id="IPR029762">
    <property type="entry name" value="PGP-I_bact-type"/>
</dbReference>
<keyword evidence="7 10" id="KW-0645">Protease</keyword>
<dbReference type="NCBIfam" id="TIGR00504">
    <property type="entry name" value="pyro_pdase"/>
    <property type="match status" value="1"/>
</dbReference>
<protein>
    <recommendedName>
        <fullName evidence="10">Pyrrolidone-carboxylate peptidase</fullName>
        <ecNumber evidence="10">3.4.19.3</ecNumber>
    </recommendedName>
    <alternativeName>
        <fullName evidence="10">5-oxoprolyl-peptidase</fullName>
    </alternativeName>
    <alternativeName>
        <fullName evidence="10">Pyroglutamyl-peptidase I</fullName>
        <shortName evidence="10">PGP-I</shortName>
        <shortName evidence="10">Pyrase</shortName>
    </alternativeName>
</protein>
<dbReference type="PANTHER" id="PTHR23402:SF1">
    <property type="entry name" value="PYROGLUTAMYL-PEPTIDASE I"/>
    <property type="match status" value="1"/>
</dbReference>
<evidence type="ECO:0000256" key="8">
    <source>
        <dbReference type="ARBA" id="ARBA00022801"/>
    </source>
</evidence>
<dbReference type="CDD" id="cd00501">
    <property type="entry name" value="Peptidase_C15"/>
    <property type="match status" value="1"/>
</dbReference>
<evidence type="ECO:0000256" key="4">
    <source>
        <dbReference type="ARBA" id="ARBA00006641"/>
    </source>
</evidence>
<evidence type="ECO:0000256" key="9">
    <source>
        <dbReference type="ARBA" id="ARBA00022807"/>
    </source>
</evidence>
<evidence type="ECO:0000313" key="14">
    <source>
        <dbReference type="Proteomes" id="UP000015854"/>
    </source>
</evidence>
<dbReference type="Pfam" id="PF01470">
    <property type="entry name" value="Peptidase_C15"/>
    <property type="match status" value="1"/>
</dbReference>
<dbReference type="EC" id="3.4.19.3" evidence="10"/>
<dbReference type="PANTHER" id="PTHR23402">
    <property type="entry name" value="PROTEASE FAMILY C15 PYROGLUTAMYL-PEPTIDASE I-RELATED"/>
    <property type="match status" value="1"/>
</dbReference>
<evidence type="ECO:0000256" key="1">
    <source>
        <dbReference type="ARBA" id="ARBA00001770"/>
    </source>
</evidence>
<dbReference type="Proteomes" id="UP000015854">
    <property type="component" value="Unassembled WGS sequence"/>
</dbReference>
<evidence type="ECO:0000256" key="2">
    <source>
        <dbReference type="ARBA" id="ARBA00002280"/>
    </source>
</evidence>
<dbReference type="InterPro" id="IPR016125">
    <property type="entry name" value="Peptidase_C15-like"/>
</dbReference>
<dbReference type="InterPro" id="IPR000816">
    <property type="entry name" value="Peptidase_C15"/>
</dbReference>
<evidence type="ECO:0000313" key="13">
    <source>
        <dbReference type="EMBL" id="EQC57494.1"/>
    </source>
</evidence>
<comment type="subcellular location">
    <subcellularLocation>
        <location evidence="3 10">Cytoplasm</location>
    </subcellularLocation>
</comment>
<dbReference type="InterPro" id="IPR033693">
    <property type="entry name" value="PGPEP1_Glu_AS"/>
</dbReference>
<name>T0TIT3_LACLC</name>